<evidence type="ECO:0000259" key="4">
    <source>
        <dbReference type="PROSITE" id="PS51864"/>
    </source>
</evidence>
<feature type="region of interest" description="Disordered" evidence="3">
    <location>
        <begin position="131"/>
        <end position="163"/>
    </location>
</feature>
<comment type="caution">
    <text evidence="5">The sequence shown here is derived from an EMBL/GenBank/DDBJ whole genome shotgun (WGS) entry which is preliminary data.</text>
</comment>
<keyword evidence="1 2" id="KW-0378">Hydrolase</keyword>
<keyword evidence="1 2" id="KW-0862">Zinc</keyword>
<keyword evidence="1 2" id="KW-0479">Metal-binding</keyword>
<dbReference type="EMBL" id="CAXLJM020000009">
    <property type="protein sequence ID" value="CAL8075777.1"/>
    <property type="molecule type" value="Genomic_DNA"/>
</dbReference>
<keyword evidence="2" id="KW-0732">Signal</keyword>
<gene>
    <name evidence="5" type="ORF">ODALV1_LOCUS3280</name>
</gene>
<proteinExistence type="predicted"/>
<feature type="chain" id="PRO_5044957763" description="Metalloendopeptidase" evidence="2">
    <location>
        <begin position="26"/>
        <end position="627"/>
    </location>
</feature>
<dbReference type="InterPro" id="IPR024079">
    <property type="entry name" value="MetalloPept_cat_dom_sf"/>
</dbReference>
<sequence>MPGYTCIPTTLLILTLLQIMNFQNGKLIHVESIPISTKITKQQLDITSSSNIAVQAQLTSTDLLASRTPNLGKLQNQSEMVEGYLRCGTILKPTNNSYNEEIIVPPRQGDQKQVSEIDEYVTRIQEEPEPIPITESPMLDPDIENSTNTTSDPTKAQIESLNGSDPSPVNITINKWENRVIFFIDPCFIVKERMMIENAIWMIQQELKGCLEFGIYNSTQLPSGDYIAVEKSNISCWSDAFGKVGGEQKISLQPPQCMGTTVILHELAHALGIPHEQQRPDRDQYVTINWSNIKDDYMDDFKMEPGIQTFGIPYNIKSEMQYSSSAWSKNGKPTIVQKYNLTTLYHTMASYKYRIGTILFQALLVLLYFQQDTFIECTTKKVSKPTPMNGSDMRQPAEMDVRQLEEMFIKQSEENLTCHEEAHDRLPHGRSGVYEEEKRWKGWFCLYIDPSYNEDERKLINYAHNRLWQVLKPCLNFCIFKPNATPTGDYVHVYKGDGCFSNIGRWGGKQNMSLESPGCMRMRTIVHEMIHALGFWHEHNRPDRDDFVRIYWKNIKEGRAHNFEKYEDTLTFDVPYDVQSIMHYGSYDFNSNKQPTIVEKDRSLIIKTDELSPSDKMKLKKMYKCPL</sequence>
<dbReference type="PROSITE" id="PS51864">
    <property type="entry name" value="ASTACIN"/>
    <property type="match status" value="2"/>
</dbReference>
<comment type="caution">
    <text evidence="1">Lacks conserved residue(s) required for the propagation of feature annotation.</text>
</comment>
<feature type="binding site" evidence="1">
    <location>
        <position position="527"/>
    </location>
    <ligand>
        <name>Zn(2+)</name>
        <dbReference type="ChEBI" id="CHEBI:29105"/>
        <note>catalytic</note>
    </ligand>
</feature>
<dbReference type="EC" id="3.4.24.-" evidence="2"/>
<dbReference type="PRINTS" id="PR00480">
    <property type="entry name" value="ASTACIN"/>
</dbReference>
<protein>
    <recommendedName>
        <fullName evidence="2">Metalloendopeptidase</fullName>
        <ecNumber evidence="2">3.4.24.-</ecNumber>
    </recommendedName>
</protein>
<keyword evidence="1 2" id="KW-0645">Protease</keyword>
<name>A0ABP1PVZ2_9HEXA</name>
<evidence type="ECO:0000256" key="1">
    <source>
        <dbReference type="PROSITE-ProRule" id="PRU01211"/>
    </source>
</evidence>
<feature type="binding site" evidence="1">
    <location>
        <position position="531"/>
    </location>
    <ligand>
        <name>Zn(2+)</name>
        <dbReference type="ChEBI" id="CHEBI:29105"/>
        <note>catalytic</note>
    </ligand>
</feature>
<dbReference type="InterPro" id="IPR006026">
    <property type="entry name" value="Peptidase_Metallo"/>
</dbReference>
<keyword evidence="6" id="KW-1185">Reference proteome</keyword>
<evidence type="ECO:0000313" key="5">
    <source>
        <dbReference type="EMBL" id="CAL8075777.1"/>
    </source>
</evidence>
<feature type="binding site" evidence="1">
    <location>
        <position position="537"/>
    </location>
    <ligand>
        <name>Zn(2+)</name>
        <dbReference type="ChEBI" id="CHEBI:29105"/>
        <note>catalytic</note>
    </ligand>
</feature>
<dbReference type="Proteomes" id="UP001642540">
    <property type="component" value="Unassembled WGS sequence"/>
</dbReference>
<dbReference type="CDD" id="cd04280">
    <property type="entry name" value="ZnMc_astacin_like"/>
    <property type="match status" value="1"/>
</dbReference>
<feature type="signal peptide" evidence="2">
    <location>
        <begin position="1"/>
        <end position="25"/>
    </location>
</feature>
<comment type="cofactor">
    <cofactor evidence="1 2">
        <name>Zn(2+)</name>
        <dbReference type="ChEBI" id="CHEBI:29105"/>
    </cofactor>
    <text evidence="1 2">Binds 1 zinc ion per subunit.</text>
</comment>
<reference evidence="5 6" key="1">
    <citation type="submission" date="2024-08" db="EMBL/GenBank/DDBJ databases">
        <authorList>
            <person name="Cucini C."/>
            <person name="Frati F."/>
        </authorList>
    </citation>
    <scope>NUCLEOTIDE SEQUENCE [LARGE SCALE GENOMIC DNA]</scope>
</reference>
<dbReference type="Pfam" id="PF01400">
    <property type="entry name" value="Astacin"/>
    <property type="match status" value="2"/>
</dbReference>
<feature type="active site" evidence="1">
    <location>
        <position position="266"/>
    </location>
</feature>
<dbReference type="SMART" id="SM00235">
    <property type="entry name" value="ZnMc"/>
    <property type="match status" value="2"/>
</dbReference>
<organism evidence="5 6">
    <name type="scientific">Orchesella dallaii</name>
    <dbReference type="NCBI Taxonomy" id="48710"/>
    <lineage>
        <taxon>Eukaryota</taxon>
        <taxon>Metazoa</taxon>
        <taxon>Ecdysozoa</taxon>
        <taxon>Arthropoda</taxon>
        <taxon>Hexapoda</taxon>
        <taxon>Collembola</taxon>
        <taxon>Entomobryomorpha</taxon>
        <taxon>Entomobryoidea</taxon>
        <taxon>Orchesellidae</taxon>
        <taxon>Orchesellinae</taxon>
        <taxon>Orchesella</taxon>
    </lineage>
</organism>
<dbReference type="InterPro" id="IPR001506">
    <property type="entry name" value="Peptidase_M12A"/>
</dbReference>
<feature type="binding site" evidence="1">
    <location>
        <position position="265"/>
    </location>
    <ligand>
        <name>Zn(2+)</name>
        <dbReference type="ChEBI" id="CHEBI:29105"/>
        <note>catalytic</note>
    </ligand>
</feature>
<evidence type="ECO:0000313" key="6">
    <source>
        <dbReference type="Proteomes" id="UP001642540"/>
    </source>
</evidence>
<feature type="domain" description="Peptidase M12A" evidence="4">
    <location>
        <begin position="167"/>
        <end position="378"/>
    </location>
</feature>
<evidence type="ECO:0000256" key="3">
    <source>
        <dbReference type="SAM" id="MobiDB-lite"/>
    </source>
</evidence>
<feature type="active site" evidence="1">
    <location>
        <position position="528"/>
    </location>
</feature>
<dbReference type="PANTHER" id="PTHR10127:SF814">
    <property type="entry name" value="MEPRIN A SUBUNIT BETA"/>
    <property type="match status" value="1"/>
</dbReference>
<keyword evidence="1 2" id="KW-0482">Metalloprotease</keyword>
<feature type="binding site" evidence="1">
    <location>
        <position position="269"/>
    </location>
    <ligand>
        <name>Zn(2+)</name>
        <dbReference type="ChEBI" id="CHEBI:29105"/>
        <note>catalytic</note>
    </ligand>
</feature>
<feature type="domain" description="Peptidase M12A" evidence="4">
    <location>
        <begin position="431"/>
        <end position="626"/>
    </location>
</feature>
<feature type="compositionally biased region" description="Polar residues" evidence="3">
    <location>
        <begin position="144"/>
        <end position="163"/>
    </location>
</feature>
<feature type="binding site" evidence="1">
    <location>
        <position position="275"/>
    </location>
    <ligand>
        <name>Zn(2+)</name>
        <dbReference type="ChEBI" id="CHEBI:29105"/>
        <note>catalytic</note>
    </ligand>
</feature>
<dbReference type="PANTHER" id="PTHR10127">
    <property type="entry name" value="DISCOIDIN, CUB, EGF, LAMININ , AND ZINC METALLOPROTEASE DOMAIN CONTAINING"/>
    <property type="match status" value="1"/>
</dbReference>
<dbReference type="SUPFAM" id="SSF55486">
    <property type="entry name" value="Metalloproteases ('zincins'), catalytic domain"/>
    <property type="match status" value="2"/>
</dbReference>
<evidence type="ECO:0000256" key="2">
    <source>
        <dbReference type="RuleBase" id="RU361183"/>
    </source>
</evidence>
<dbReference type="InterPro" id="IPR034035">
    <property type="entry name" value="Astacin-like_dom"/>
</dbReference>
<accession>A0ABP1PVZ2</accession>
<dbReference type="Gene3D" id="3.40.390.10">
    <property type="entry name" value="Collagenase (Catalytic Domain)"/>
    <property type="match status" value="2"/>
</dbReference>